<protein>
    <submittedName>
        <fullName evidence="1">Uncharacterized protein</fullName>
    </submittedName>
</protein>
<reference evidence="2" key="1">
    <citation type="submission" date="2020-03" db="EMBL/GenBank/DDBJ databases">
        <title>Complete genome sequence of sulfur-oxidizing bacterium skT11.</title>
        <authorList>
            <person name="Kanda M."/>
            <person name="Kojima H."/>
            <person name="Fukui M."/>
        </authorList>
    </citation>
    <scope>NUCLEOTIDE SEQUENCE [LARGE SCALE GENOMIC DNA]</scope>
    <source>
        <strain evidence="2">skT11</strain>
    </source>
</reference>
<dbReference type="KEGG" id="slac:SKTS_13640"/>
<dbReference type="Pfam" id="PF23746">
    <property type="entry name" value="Gp41_Mu"/>
    <property type="match status" value="1"/>
</dbReference>
<dbReference type="InterPro" id="IPR056974">
    <property type="entry name" value="Tail_Gp41-like"/>
</dbReference>
<gene>
    <name evidence="1" type="ORF">SKTS_13640</name>
</gene>
<evidence type="ECO:0000313" key="2">
    <source>
        <dbReference type="Proteomes" id="UP000502260"/>
    </source>
</evidence>
<dbReference type="Proteomes" id="UP000502260">
    <property type="component" value="Chromosome"/>
</dbReference>
<proteinExistence type="predicted"/>
<evidence type="ECO:0000313" key="1">
    <source>
        <dbReference type="EMBL" id="BCB26478.1"/>
    </source>
</evidence>
<accession>A0A6F8V9U6</accession>
<sequence length="105" mass="11597">MQTITGKFKHGLKIGEVIHTAFEMREADVEDMMEAEMEAAQVGGGAHTPILFNAQMMLRQLVKVTAADGSEFAGPFTTNMLKRLKPADYRALREKQGELDELGEA</sequence>
<organism evidence="1 2">
    <name type="scientific">Sulfurimicrobium lacus</name>
    <dbReference type="NCBI Taxonomy" id="2715678"/>
    <lineage>
        <taxon>Bacteria</taxon>
        <taxon>Pseudomonadati</taxon>
        <taxon>Pseudomonadota</taxon>
        <taxon>Betaproteobacteria</taxon>
        <taxon>Nitrosomonadales</taxon>
        <taxon>Sulfuricellaceae</taxon>
        <taxon>Sulfurimicrobium</taxon>
    </lineage>
</organism>
<keyword evidence="2" id="KW-1185">Reference proteome</keyword>
<dbReference type="RefSeq" id="WP_173062258.1">
    <property type="nucleotide sequence ID" value="NZ_AP022853.1"/>
</dbReference>
<dbReference type="EMBL" id="AP022853">
    <property type="protein sequence ID" value="BCB26478.1"/>
    <property type="molecule type" value="Genomic_DNA"/>
</dbReference>
<name>A0A6F8V9U6_9PROT</name>
<dbReference type="AlphaFoldDB" id="A0A6F8V9U6"/>